<dbReference type="EMBL" id="JBEOME010000040">
    <property type="protein sequence ID" value="MER3123675.1"/>
    <property type="molecule type" value="Genomic_DNA"/>
</dbReference>
<organism evidence="2 3">
    <name type="scientific">Bacillus altitudinis</name>
    <dbReference type="NCBI Taxonomy" id="293387"/>
    <lineage>
        <taxon>Bacteria</taxon>
        <taxon>Bacillati</taxon>
        <taxon>Bacillota</taxon>
        <taxon>Bacilli</taxon>
        <taxon>Bacillales</taxon>
        <taxon>Bacillaceae</taxon>
        <taxon>Bacillus</taxon>
    </lineage>
</organism>
<sequence length="213" mass="25268">KPKKKQKLRNNEYYNTQEMFDDLYSKSRYKNNYKFYKLMDLITSEQNIELAYRNIKKNTGSKTSGTNNHTIEDLAKLNNVDLIDYVKRRLKNYHPHKVRRVDIPKNNGKTRPLGIPTIEDRLIQQCIKQILEPICEAKFYKHSYGFRPNRSTHHAMSRSMFLAQRNNLHYVVDIDIKGFFDNVNHAKLLKQMWSICICDKQLLSVISKMLKAP</sequence>
<dbReference type="InterPro" id="IPR043502">
    <property type="entry name" value="DNA/RNA_pol_sf"/>
</dbReference>
<accession>A0ABV1SBD3</accession>
<dbReference type="CDD" id="cd01651">
    <property type="entry name" value="RT_G2_intron"/>
    <property type="match status" value="1"/>
</dbReference>
<keyword evidence="2" id="KW-0808">Transferase</keyword>
<dbReference type="GO" id="GO:0003964">
    <property type="term" value="F:RNA-directed DNA polymerase activity"/>
    <property type="evidence" value="ECO:0007669"/>
    <property type="project" value="UniProtKB-KW"/>
</dbReference>
<dbReference type="PANTHER" id="PTHR34047:SF8">
    <property type="entry name" value="PROTEIN YKFC"/>
    <property type="match status" value="1"/>
</dbReference>
<name>A0ABV1SBD3_BACAB</name>
<keyword evidence="2" id="KW-0695">RNA-directed DNA polymerase</keyword>
<dbReference type="InterPro" id="IPR051083">
    <property type="entry name" value="GrpII_Intron_Splice-Mob/Def"/>
</dbReference>
<evidence type="ECO:0000313" key="3">
    <source>
        <dbReference type="Proteomes" id="UP001467674"/>
    </source>
</evidence>
<feature type="non-terminal residue" evidence="2">
    <location>
        <position position="213"/>
    </location>
</feature>
<reference evidence="2 3" key="1">
    <citation type="submission" date="2024-06" db="EMBL/GenBank/DDBJ databases">
        <title>Construction of an artificial bacterial consortium using nitrogen cycle bacteria from Cuatro Cienegas Basin and a mangrove forest.</title>
        <authorList>
            <person name="Aguilera-Najera D."/>
            <person name="Marquez-Cianci L."/>
            <person name="Martinez-Perez E."/>
            <person name="Rosas-Barrera M."/>
            <person name="Rodriguez-Cruz U.E."/>
            <person name="Tapia-Lopez R."/>
            <person name="Eguiarte L.E."/>
            <person name="Souza-Saldivar V."/>
        </authorList>
    </citation>
    <scope>NUCLEOTIDE SEQUENCE [LARGE SCALE GENOMIC DNA]</scope>
    <source>
        <strain evidence="2 3">S14-15</strain>
    </source>
</reference>
<dbReference type="SUPFAM" id="SSF56672">
    <property type="entry name" value="DNA/RNA polymerases"/>
    <property type="match status" value="1"/>
</dbReference>
<dbReference type="InterPro" id="IPR000477">
    <property type="entry name" value="RT_dom"/>
</dbReference>
<dbReference type="Pfam" id="PF00078">
    <property type="entry name" value="RVT_1"/>
    <property type="match status" value="1"/>
</dbReference>
<proteinExistence type="predicted"/>
<dbReference type="RefSeq" id="WP_350387025.1">
    <property type="nucleotide sequence ID" value="NZ_JBEOME010000040.1"/>
</dbReference>
<keyword evidence="3" id="KW-1185">Reference proteome</keyword>
<feature type="domain" description="Reverse transcriptase" evidence="1">
    <location>
        <begin position="103"/>
        <end position="207"/>
    </location>
</feature>
<dbReference type="Proteomes" id="UP001467674">
    <property type="component" value="Unassembled WGS sequence"/>
</dbReference>
<keyword evidence="2" id="KW-0548">Nucleotidyltransferase</keyword>
<comment type="caution">
    <text evidence="2">The sequence shown here is derived from an EMBL/GenBank/DDBJ whole genome shotgun (WGS) entry which is preliminary data.</text>
</comment>
<dbReference type="PANTHER" id="PTHR34047">
    <property type="entry name" value="NUCLEAR INTRON MATURASE 1, MITOCHONDRIAL-RELATED"/>
    <property type="match status" value="1"/>
</dbReference>
<evidence type="ECO:0000313" key="2">
    <source>
        <dbReference type="EMBL" id="MER3123675.1"/>
    </source>
</evidence>
<feature type="non-terminal residue" evidence="2">
    <location>
        <position position="1"/>
    </location>
</feature>
<gene>
    <name evidence="2" type="ORF">ABQG71_21280</name>
</gene>
<evidence type="ECO:0000259" key="1">
    <source>
        <dbReference type="Pfam" id="PF00078"/>
    </source>
</evidence>
<protein>
    <submittedName>
        <fullName evidence="2">Reverse transcriptase domain-containing protein</fullName>
    </submittedName>
</protein>